<dbReference type="Proteomes" id="UP000650467">
    <property type="component" value="Unassembled WGS sequence"/>
</dbReference>
<dbReference type="OrthoDB" id="438440at2759"/>
<keyword evidence="4" id="KW-1185">Reference proteome</keyword>
<feature type="region of interest" description="Disordered" evidence="1">
    <location>
        <begin position="110"/>
        <end position="136"/>
    </location>
</feature>
<protein>
    <recommendedName>
        <fullName evidence="5">Apple domain-containing protein</fullName>
    </recommendedName>
</protein>
<accession>A0A835S8R2</accession>
<evidence type="ECO:0008006" key="5">
    <source>
        <dbReference type="Google" id="ProtNLM"/>
    </source>
</evidence>
<dbReference type="AlphaFoldDB" id="A0A835S8R2"/>
<sequence>MLAAAAAATWLLASQTPGAWSQSQLPGVYMDGDFECQNKWDIAGTNLVYYYGMGFNDEVCRFLCSELPACTVYVWYANGVCQIRRDAFRPSSGNTGPSEQVVRSCVKTDIQSLSPHPPPPPAPPPMRLDPDAPGQGPKEDVYLIRAAGPMPRACPDANLITANVNCYWTGQLSLQRSGGSHQAWVVRKAAGGRDTYTVTNYFRSRVATPACERSVWNFLPQCGNTDIDLVANWTGAQQEVFFEPVAGRRGGVRIRAAGRNCSERYLASVLACPGYSSLYWAPLNLRDSAFVFEMLPISASYPVPDLPVTPAA</sequence>
<reference evidence="3" key="1">
    <citation type="journal article" date="2020" name="bioRxiv">
        <title>Comparative genomics of Chlamydomonas.</title>
        <authorList>
            <person name="Craig R.J."/>
            <person name="Hasan A.R."/>
            <person name="Ness R.W."/>
            <person name="Keightley P.D."/>
        </authorList>
    </citation>
    <scope>NUCLEOTIDE SEQUENCE</scope>
    <source>
        <strain evidence="3">SAG 7.73</strain>
    </source>
</reference>
<dbReference type="EMBL" id="JAEHOC010000110">
    <property type="protein sequence ID" value="KAG2422394.1"/>
    <property type="molecule type" value="Genomic_DNA"/>
</dbReference>
<evidence type="ECO:0000256" key="2">
    <source>
        <dbReference type="SAM" id="SignalP"/>
    </source>
</evidence>
<name>A0A835S8R2_CHLIN</name>
<organism evidence="3 4">
    <name type="scientific">Chlamydomonas incerta</name>
    <dbReference type="NCBI Taxonomy" id="51695"/>
    <lineage>
        <taxon>Eukaryota</taxon>
        <taxon>Viridiplantae</taxon>
        <taxon>Chlorophyta</taxon>
        <taxon>core chlorophytes</taxon>
        <taxon>Chlorophyceae</taxon>
        <taxon>CS clade</taxon>
        <taxon>Chlamydomonadales</taxon>
        <taxon>Chlamydomonadaceae</taxon>
        <taxon>Chlamydomonas</taxon>
    </lineage>
</organism>
<feature type="compositionally biased region" description="Pro residues" evidence="1">
    <location>
        <begin position="115"/>
        <end position="127"/>
    </location>
</feature>
<gene>
    <name evidence="3" type="ORF">HXX76_016079</name>
</gene>
<comment type="caution">
    <text evidence="3">The sequence shown here is derived from an EMBL/GenBank/DDBJ whole genome shotgun (WGS) entry which is preliminary data.</text>
</comment>
<proteinExistence type="predicted"/>
<evidence type="ECO:0000313" key="3">
    <source>
        <dbReference type="EMBL" id="KAG2422394.1"/>
    </source>
</evidence>
<keyword evidence="2" id="KW-0732">Signal</keyword>
<feature type="signal peptide" evidence="2">
    <location>
        <begin position="1"/>
        <end position="21"/>
    </location>
</feature>
<evidence type="ECO:0000256" key="1">
    <source>
        <dbReference type="SAM" id="MobiDB-lite"/>
    </source>
</evidence>
<evidence type="ECO:0000313" key="4">
    <source>
        <dbReference type="Proteomes" id="UP000650467"/>
    </source>
</evidence>
<feature type="chain" id="PRO_5033023349" description="Apple domain-containing protein" evidence="2">
    <location>
        <begin position="22"/>
        <end position="312"/>
    </location>
</feature>